<sequence length="192" mass="22075">MFGFFVISFLINKWKFKVKKKKKNSESSSKNQETKKESRVCEKIFRAMTSPVRTVRRLSTKPSPKHNQAEPVRVKFSETSTQAAKPISKMEPLITRVETKLKTDERFTDYIKKAKLKIRAVTNPGDMMRNDASKTSEAEARDHRRQCHVPTASVSREGSSGRSSDHFSEYIRKAKMKLRSSTVARANPTYKD</sequence>
<accession>A0A817ARV0</accession>
<dbReference type="AlphaFoldDB" id="A0A817ARV0"/>
<gene>
    <name evidence="2" type="ORF">DARMORV10_A04P35200.1</name>
</gene>
<reference evidence="2" key="1">
    <citation type="submission" date="2021-01" db="EMBL/GenBank/DDBJ databases">
        <authorList>
            <consortium name="Genoscope - CEA"/>
            <person name="William W."/>
        </authorList>
    </citation>
    <scope>NUCLEOTIDE SEQUENCE</scope>
</reference>
<dbReference type="EMBL" id="HG994358">
    <property type="protein sequence ID" value="CAF2305142.1"/>
    <property type="molecule type" value="Genomic_DNA"/>
</dbReference>
<organism evidence="2">
    <name type="scientific">Brassica napus</name>
    <name type="common">Rape</name>
    <dbReference type="NCBI Taxonomy" id="3708"/>
    <lineage>
        <taxon>Eukaryota</taxon>
        <taxon>Viridiplantae</taxon>
        <taxon>Streptophyta</taxon>
        <taxon>Embryophyta</taxon>
        <taxon>Tracheophyta</taxon>
        <taxon>Spermatophyta</taxon>
        <taxon>Magnoliopsida</taxon>
        <taxon>eudicotyledons</taxon>
        <taxon>Gunneridae</taxon>
        <taxon>Pentapetalae</taxon>
        <taxon>rosids</taxon>
        <taxon>malvids</taxon>
        <taxon>Brassicales</taxon>
        <taxon>Brassicaceae</taxon>
        <taxon>Brassiceae</taxon>
        <taxon>Brassica</taxon>
    </lineage>
</organism>
<protein>
    <submittedName>
        <fullName evidence="2">(rape) hypothetical protein</fullName>
    </submittedName>
</protein>
<dbReference type="PANTHER" id="PTHR36746:SF11">
    <property type="entry name" value="TPX2 C-TERMINAL DOMAIN-CONTAINING PROTEIN"/>
    <property type="match status" value="1"/>
</dbReference>
<name>A0A817ARV0_BRANA</name>
<dbReference type="PANTHER" id="PTHR36746">
    <property type="entry name" value="BNAC04G51760D PROTEIN"/>
    <property type="match status" value="1"/>
</dbReference>
<feature type="compositionally biased region" description="Basic and acidic residues" evidence="1">
    <location>
        <begin position="128"/>
        <end position="142"/>
    </location>
</feature>
<evidence type="ECO:0000256" key="1">
    <source>
        <dbReference type="SAM" id="MobiDB-lite"/>
    </source>
</evidence>
<feature type="compositionally biased region" description="Low complexity" evidence="1">
    <location>
        <begin position="153"/>
        <end position="162"/>
    </location>
</feature>
<evidence type="ECO:0000313" key="2">
    <source>
        <dbReference type="EMBL" id="CAF2305142.1"/>
    </source>
</evidence>
<proteinExistence type="predicted"/>
<feature type="region of interest" description="Disordered" evidence="1">
    <location>
        <begin position="56"/>
        <end position="83"/>
    </location>
</feature>
<feature type="region of interest" description="Disordered" evidence="1">
    <location>
        <begin position="125"/>
        <end position="168"/>
    </location>
</feature>
<dbReference type="Proteomes" id="UP001295469">
    <property type="component" value="Chromosome A04"/>
</dbReference>